<evidence type="ECO:0000313" key="1">
    <source>
        <dbReference type="EMBL" id="SFE79483.1"/>
    </source>
</evidence>
<evidence type="ECO:0008006" key="3">
    <source>
        <dbReference type="Google" id="ProtNLM"/>
    </source>
</evidence>
<organism evidence="1 2">
    <name type="scientific">Spirosoma endophyticum</name>
    <dbReference type="NCBI Taxonomy" id="662367"/>
    <lineage>
        <taxon>Bacteria</taxon>
        <taxon>Pseudomonadati</taxon>
        <taxon>Bacteroidota</taxon>
        <taxon>Cytophagia</taxon>
        <taxon>Cytophagales</taxon>
        <taxon>Cytophagaceae</taxon>
        <taxon>Spirosoma</taxon>
    </lineage>
</organism>
<gene>
    <name evidence="1" type="ORF">SAMN05216167_119118</name>
</gene>
<dbReference type="RefSeq" id="WP_093832813.1">
    <property type="nucleotide sequence ID" value="NZ_FOLQ01000019.1"/>
</dbReference>
<dbReference type="Proteomes" id="UP000198598">
    <property type="component" value="Unassembled WGS sequence"/>
</dbReference>
<reference evidence="1 2" key="1">
    <citation type="submission" date="2016-10" db="EMBL/GenBank/DDBJ databases">
        <authorList>
            <person name="de Groot N.N."/>
        </authorList>
    </citation>
    <scope>NUCLEOTIDE SEQUENCE [LARGE SCALE GENOMIC DNA]</scope>
    <source>
        <strain evidence="1 2">DSM 26130</strain>
    </source>
</reference>
<dbReference type="STRING" id="662367.SAMN05216167_119118"/>
<evidence type="ECO:0000313" key="2">
    <source>
        <dbReference type="Proteomes" id="UP000198598"/>
    </source>
</evidence>
<dbReference type="AlphaFoldDB" id="A0A1I2DGY9"/>
<protein>
    <recommendedName>
        <fullName evidence="3">DUF4304 domain-containing protein</fullName>
    </recommendedName>
</protein>
<dbReference type="OrthoDB" id="939776at2"/>
<name>A0A1I2DGY9_9BACT</name>
<keyword evidence="2" id="KW-1185">Reference proteome</keyword>
<dbReference type="EMBL" id="FOLQ01000019">
    <property type="protein sequence ID" value="SFE79483.1"/>
    <property type="molecule type" value="Genomic_DNA"/>
</dbReference>
<accession>A0A1I2DGY9</accession>
<proteinExistence type="predicted"/>
<sequence>MTITPFETNLYQQLTPFFTGHQFLLLPEKKQFRRVIDNGFQNIILSSVFYSEDTKLEVNFGCRNNQVEQIAQQFLNNLPDYRPDANTLIVSIGRFSGFQYFRYRIHSPDELADVCAQIEQFFETQGFNFLNAACTLPTLDRLLNEHPGQPCQYVYNQTHRCYKGLIAARLNHNSHFDGLVDSYRHMLIRMTQNPYEQLHFERLISYLQHYSAN</sequence>